<proteinExistence type="predicted"/>
<dbReference type="GO" id="GO:0005737">
    <property type="term" value="C:cytoplasm"/>
    <property type="evidence" value="ECO:0007669"/>
    <property type="project" value="TreeGrafter"/>
</dbReference>
<dbReference type="InterPro" id="IPR023210">
    <property type="entry name" value="NADP_OxRdtase_dom"/>
</dbReference>
<dbReference type="InterPro" id="IPR036812">
    <property type="entry name" value="NAD(P)_OxRdtase_dom_sf"/>
</dbReference>
<dbReference type="OrthoDB" id="37537at2759"/>
<name>A0A0A1V095_9HYPO</name>
<feature type="domain" description="NADP-dependent oxidoreductase" evidence="2">
    <location>
        <begin position="11"/>
        <end position="309"/>
    </location>
</feature>
<dbReference type="AlphaFoldDB" id="A0A0A1V095"/>
<evidence type="ECO:0000313" key="4">
    <source>
        <dbReference type="Proteomes" id="UP000030151"/>
    </source>
</evidence>
<dbReference type="Proteomes" id="UP000030151">
    <property type="component" value="Unassembled WGS sequence"/>
</dbReference>
<dbReference type="Gene3D" id="3.20.20.100">
    <property type="entry name" value="NADP-dependent oxidoreductase domain"/>
    <property type="match status" value="1"/>
</dbReference>
<evidence type="ECO:0000256" key="1">
    <source>
        <dbReference type="ARBA" id="ARBA00023002"/>
    </source>
</evidence>
<dbReference type="CDD" id="cd19077">
    <property type="entry name" value="AKR_AKR8A1-2"/>
    <property type="match status" value="1"/>
</dbReference>
<gene>
    <name evidence="3" type="ORF">X797_004106</name>
</gene>
<sequence length="329" mass="35621">MPQVIGKEVGPIGYGLMGFTWRPEPTPIDQAIEALKAALESGLTLWNGAEFYGTPDCNSMTLTKAYFTKYPEDADKVTLVIKGGMDLTTHKQDGTPEGTRRSLDNIIKQLGGTKKLDGFAPSRRDPSTPLEVTYGVIQKEYIDTGKLGAVYLSECSAETVHEAAKLAKIGAAEVELSMFSPDILTNGVAEACAQHGIPILAYSPMGRGMLTGRFKSVADMQDRGIISSFPRFQSGAFEHNLKLVGQVEEIAKVKGCTPGQLAIAWVRKHSNRPGLPTIIPIPGATAASRVRENAKLVDITDEEFTRISDMVKNFETAGKRYPDSVPTNT</sequence>
<dbReference type="Pfam" id="PF00248">
    <property type="entry name" value="Aldo_ket_red"/>
    <property type="match status" value="1"/>
</dbReference>
<reference evidence="3 4" key="1">
    <citation type="submission" date="2014-02" db="EMBL/GenBank/DDBJ databases">
        <title>The genome sequence of the entomopathogenic fungus Metarhizium robertsii ARSEF 2575.</title>
        <authorList>
            <person name="Giuliano Garisto Donzelli B."/>
            <person name="Roe B.A."/>
            <person name="Macmil S.L."/>
            <person name="Krasnoff S.B."/>
            <person name="Gibson D.M."/>
        </authorList>
    </citation>
    <scope>NUCLEOTIDE SEQUENCE [LARGE SCALE GENOMIC DNA]</scope>
    <source>
        <strain evidence="3 4">ARSEF 2575</strain>
    </source>
</reference>
<dbReference type="PANTHER" id="PTHR43625">
    <property type="entry name" value="AFLATOXIN B1 ALDEHYDE REDUCTASE"/>
    <property type="match status" value="1"/>
</dbReference>
<evidence type="ECO:0000313" key="3">
    <source>
        <dbReference type="EMBL" id="EXV02983.1"/>
    </source>
</evidence>
<keyword evidence="1" id="KW-0560">Oxidoreductase</keyword>
<dbReference type="eggNOG" id="KOG1575">
    <property type="taxonomic scope" value="Eukaryota"/>
</dbReference>
<evidence type="ECO:0000259" key="2">
    <source>
        <dbReference type="Pfam" id="PF00248"/>
    </source>
</evidence>
<comment type="caution">
    <text evidence="3">The sequence shown here is derived from an EMBL/GenBank/DDBJ whole genome shotgun (WGS) entry which is preliminary data.</text>
</comment>
<dbReference type="SUPFAM" id="SSF51430">
    <property type="entry name" value="NAD(P)-linked oxidoreductase"/>
    <property type="match status" value="1"/>
</dbReference>
<protein>
    <submittedName>
        <fullName evidence="3">Aldo-keto reductase family protein</fullName>
    </submittedName>
</protein>
<dbReference type="EMBL" id="JELW01000004">
    <property type="protein sequence ID" value="EXV02983.1"/>
    <property type="molecule type" value="Genomic_DNA"/>
</dbReference>
<dbReference type="HOGENOM" id="CLU_023205_2_1_1"/>
<dbReference type="GO" id="GO:0016491">
    <property type="term" value="F:oxidoreductase activity"/>
    <property type="evidence" value="ECO:0007669"/>
    <property type="project" value="UniProtKB-KW"/>
</dbReference>
<organism evidence="3 4">
    <name type="scientific">Metarhizium robertsii</name>
    <dbReference type="NCBI Taxonomy" id="568076"/>
    <lineage>
        <taxon>Eukaryota</taxon>
        <taxon>Fungi</taxon>
        <taxon>Dikarya</taxon>
        <taxon>Ascomycota</taxon>
        <taxon>Pezizomycotina</taxon>
        <taxon>Sordariomycetes</taxon>
        <taxon>Hypocreomycetidae</taxon>
        <taxon>Hypocreales</taxon>
        <taxon>Clavicipitaceae</taxon>
        <taxon>Metarhizium</taxon>
    </lineage>
</organism>
<accession>A0A0A1V095</accession>
<dbReference type="PANTHER" id="PTHR43625:SF78">
    <property type="entry name" value="PYRIDOXAL REDUCTASE-RELATED"/>
    <property type="match status" value="1"/>
</dbReference>
<dbReference type="InterPro" id="IPR050791">
    <property type="entry name" value="Aldo-Keto_reductase"/>
</dbReference>